<reference evidence="1 2" key="1">
    <citation type="journal article" date="2022" name="Hortic Res">
        <title>A haplotype resolved chromosomal level avocado genome allows analysis of novel avocado genes.</title>
        <authorList>
            <person name="Nath O."/>
            <person name="Fletcher S.J."/>
            <person name="Hayward A."/>
            <person name="Shaw L.M."/>
            <person name="Masouleh A.K."/>
            <person name="Furtado A."/>
            <person name="Henry R.J."/>
            <person name="Mitter N."/>
        </authorList>
    </citation>
    <scope>NUCLEOTIDE SEQUENCE [LARGE SCALE GENOMIC DNA]</scope>
    <source>
        <strain evidence="2">cv. Hass</strain>
    </source>
</reference>
<evidence type="ECO:0000313" key="2">
    <source>
        <dbReference type="Proteomes" id="UP001234297"/>
    </source>
</evidence>
<organism evidence="1 2">
    <name type="scientific">Persea americana</name>
    <name type="common">Avocado</name>
    <dbReference type="NCBI Taxonomy" id="3435"/>
    <lineage>
        <taxon>Eukaryota</taxon>
        <taxon>Viridiplantae</taxon>
        <taxon>Streptophyta</taxon>
        <taxon>Embryophyta</taxon>
        <taxon>Tracheophyta</taxon>
        <taxon>Spermatophyta</taxon>
        <taxon>Magnoliopsida</taxon>
        <taxon>Magnoliidae</taxon>
        <taxon>Laurales</taxon>
        <taxon>Lauraceae</taxon>
        <taxon>Persea</taxon>
    </lineage>
</organism>
<accession>A0ACC2LDS4</accession>
<proteinExistence type="predicted"/>
<keyword evidence="2" id="KW-1185">Reference proteome</keyword>
<protein>
    <submittedName>
        <fullName evidence="1">Uncharacterized protein</fullName>
    </submittedName>
</protein>
<dbReference type="EMBL" id="CM056815">
    <property type="protein sequence ID" value="KAJ8631662.1"/>
    <property type="molecule type" value="Genomic_DNA"/>
</dbReference>
<comment type="caution">
    <text evidence="1">The sequence shown here is derived from an EMBL/GenBank/DDBJ whole genome shotgun (WGS) entry which is preliminary data.</text>
</comment>
<name>A0ACC2LDS4_PERAE</name>
<dbReference type="Proteomes" id="UP001234297">
    <property type="component" value="Chromosome 7"/>
</dbReference>
<evidence type="ECO:0000313" key="1">
    <source>
        <dbReference type="EMBL" id="KAJ8631662.1"/>
    </source>
</evidence>
<gene>
    <name evidence="1" type="ORF">MRB53_024985</name>
</gene>
<sequence length="313" mass="33872">MEGMASVCSYQQRIEELKHTLLCTSLELESAQIAAQEEKRRNDENVKQLLLLLNMAFQERDQAKDQLQMLLNNIMKLSPVVPDLLTESPPMIPSKGNSSITESDSLSDNYNRPSFVSSPVDSLFDAVNSPDLSNINMAISSNMGAPNQPFLQDFKASSSNAISSGMTQFDPASAVIDRLVMKKPLPEKGKLLKAVVDAGPLLQTLLVAGPLPQWRNPPPLQSLQIPPVCISEGGDSVGFIQKPTGSSMCPNQAADPSFCQISNGASRVCSTSIRNFSNTSDSCLMKRAALSNGVSDGFAINTSLMAKRQKFQC</sequence>